<evidence type="ECO:0000256" key="3">
    <source>
        <dbReference type="ARBA" id="ARBA00022692"/>
    </source>
</evidence>
<dbReference type="PATRIC" id="fig|279113.9.peg.2137"/>
<keyword evidence="3 6" id="KW-0812">Transmembrane</keyword>
<keyword evidence="4 6" id="KW-1133">Transmembrane helix</keyword>
<gene>
    <name evidence="8" type="primary">ybiR</name>
    <name evidence="8" type="ORF">CPter91_2152</name>
</gene>
<protein>
    <submittedName>
        <fullName evidence="8">Inner membrane protein YbiR</fullName>
    </submittedName>
</protein>
<feature type="transmembrane region" description="Helical" evidence="6">
    <location>
        <begin position="214"/>
        <end position="236"/>
    </location>
</feature>
<dbReference type="RefSeq" id="WP_082792754.1">
    <property type="nucleotide sequence ID" value="NZ_CP013234.1"/>
</dbReference>
<proteinExistence type="predicted"/>
<evidence type="ECO:0000313" key="8">
    <source>
        <dbReference type="EMBL" id="AMP04520.1"/>
    </source>
</evidence>
<feature type="transmembrane region" description="Helical" evidence="6">
    <location>
        <begin position="256"/>
        <end position="274"/>
    </location>
</feature>
<dbReference type="Pfam" id="PF03600">
    <property type="entry name" value="CitMHS"/>
    <property type="match status" value="1"/>
</dbReference>
<dbReference type="PANTHER" id="PTHR43568">
    <property type="entry name" value="P PROTEIN"/>
    <property type="match status" value="1"/>
</dbReference>
<feature type="transmembrane region" description="Helical" evidence="6">
    <location>
        <begin position="92"/>
        <end position="118"/>
    </location>
</feature>
<dbReference type="InterPro" id="IPR051475">
    <property type="entry name" value="Diverse_Ion_Transporter"/>
</dbReference>
<dbReference type="GO" id="GO:0055085">
    <property type="term" value="P:transmembrane transport"/>
    <property type="evidence" value="ECO:0007669"/>
    <property type="project" value="InterPro"/>
</dbReference>
<evidence type="ECO:0000256" key="5">
    <source>
        <dbReference type="ARBA" id="ARBA00023136"/>
    </source>
</evidence>
<keyword evidence="5 6" id="KW-0472">Membrane</keyword>
<keyword evidence="2" id="KW-0813">Transport</keyword>
<evidence type="ECO:0000259" key="7">
    <source>
        <dbReference type="Pfam" id="PF03600"/>
    </source>
</evidence>
<organism evidence="8 9">
    <name type="scientific">Collimonas pratensis</name>
    <dbReference type="NCBI Taxonomy" id="279113"/>
    <lineage>
        <taxon>Bacteria</taxon>
        <taxon>Pseudomonadati</taxon>
        <taxon>Pseudomonadota</taxon>
        <taxon>Betaproteobacteria</taxon>
        <taxon>Burkholderiales</taxon>
        <taxon>Oxalobacteraceae</taxon>
        <taxon>Collimonas</taxon>
    </lineage>
</organism>
<dbReference type="OrthoDB" id="3177666at2"/>
<accession>A0A127Q355</accession>
<evidence type="ECO:0000256" key="6">
    <source>
        <dbReference type="SAM" id="Phobius"/>
    </source>
</evidence>
<feature type="domain" description="Citrate transporter-like" evidence="7">
    <location>
        <begin position="31"/>
        <end position="316"/>
    </location>
</feature>
<dbReference type="KEGG" id="cpra:CPter91_2152"/>
<comment type="subcellular location">
    <subcellularLocation>
        <location evidence="1">Membrane</location>
        <topology evidence="1">Multi-pass membrane protein</topology>
    </subcellularLocation>
</comment>
<dbReference type="EMBL" id="CP013234">
    <property type="protein sequence ID" value="AMP04520.1"/>
    <property type="molecule type" value="Genomic_DNA"/>
</dbReference>
<evidence type="ECO:0000256" key="4">
    <source>
        <dbReference type="ARBA" id="ARBA00022989"/>
    </source>
</evidence>
<dbReference type="InterPro" id="IPR004680">
    <property type="entry name" value="Cit_transptr-like_dom"/>
</dbReference>
<evidence type="ECO:0000256" key="1">
    <source>
        <dbReference type="ARBA" id="ARBA00004141"/>
    </source>
</evidence>
<feature type="transmembrane region" description="Helical" evidence="6">
    <location>
        <begin position="359"/>
        <end position="378"/>
    </location>
</feature>
<sequence>MSNVPEPDHAPSFFHKICQPFLHDRLMHLLLLAAILLSFLSPNPPAQYPGWVDWNTIATLAGMLLLTKGIETSGYLDHIGRMVINHLGQQRALALFLVTASALLSTVLTNDIALFIVVPLTVGLSGIGGLPIGRLVIFEALAVNAGSLLTPIGNPQNILLWQRSHLSFAGFSWQMAPLALAVFLLLLLATWLCFPGKTIHAELEDQPGAYRTGLLRTCALLYIAFLASVELGHPGWGLLGVAAAALLFCRELIAKVDWSLILVFILMFIDIRLLTQLDVIQGWVAAIPHFSRLELFLSALLGSQLISNVPATILLVNYSDAYKVIAYGVNAGGFGLAIGSMANIIALRMAPERHLWLRFHLYSFPFLLLSGLIAWGLLA</sequence>
<dbReference type="AlphaFoldDB" id="A0A127Q355"/>
<evidence type="ECO:0000313" key="9">
    <source>
        <dbReference type="Proteomes" id="UP000074561"/>
    </source>
</evidence>
<dbReference type="GO" id="GO:0016020">
    <property type="term" value="C:membrane"/>
    <property type="evidence" value="ECO:0007669"/>
    <property type="project" value="UniProtKB-SubCell"/>
</dbReference>
<feature type="transmembrane region" description="Helical" evidence="6">
    <location>
        <begin position="295"/>
        <end position="318"/>
    </location>
</feature>
<dbReference type="Proteomes" id="UP000074561">
    <property type="component" value="Chromosome"/>
</dbReference>
<evidence type="ECO:0000256" key="2">
    <source>
        <dbReference type="ARBA" id="ARBA00022448"/>
    </source>
</evidence>
<dbReference type="PANTHER" id="PTHR43568:SF1">
    <property type="entry name" value="P PROTEIN"/>
    <property type="match status" value="1"/>
</dbReference>
<reference evidence="8 9" key="1">
    <citation type="submission" date="2015-11" db="EMBL/GenBank/DDBJ databases">
        <title>Exploring the genomic traits of fungus-feeding bacterial genus Collimonas.</title>
        <authorList>
            <person name="Song C."/>
            <person name="Schmidt R."/>
            <person name="de Jager V."/>
            <person name="Krzyzanowska D."/>
            <person name="Jongedijk E."/>
            <person name="Cankar K."/>
            <person name="Beekwilder J."/>
            <person name="van Veen A."/>
            <person name="de Boer W."/>
            <person name="van Veen J.A."/>
            <person name="Garbeva P."/>
        </authorList>
    </citation>
    <scope>NUCLEOTIDE SEQUENCE [LARGE SCALE GENOMIC DNA]</scope>
    <source>
        <strain evidence="8 9">Ter91</strain>
    </source>
</reference>
<dbReference type="STRING" id="279113.CPter91_2152"/>
<feature type="transmembrane region" description="Helical" evidence="6">
    <location>
        <begin position="324"/>
        <end position="347"/>
    </location>
</feature>
<name>A0A127Q355_9BURK</name>
<feature type="transmembrane region" description="Helical" evidence="6">
    <location>
        <begin position="171"/>
        <end position="194"/>
    </location>
</feature>